<evidence type="ECO:0000259" key="15">
    <source>
        <dbReference type="PROSITE" id="PS50880"/>
    </source>
</evidence>
<dbReference type="NCBIfam" id="TIGR01391">
    <property type="entry name" value="dnaG"/>
    <property type="match status" value="1"/>
</dbReference>
<comment type="subunit">
    <text evidence="12">Monomer. Interacts with DnaB.</text>
</comment>
<dbReference type="SUPFAM" id="SSF56731">
    <property type="entry name" value="DNA primase core"/>
    <property type="match status" value="1"/>
</dbReference>
<name>U7QSK7_9CYAN</name>
<evidence type="ECO:0000256" key="11">
    <source>
        <dbReference type="ARBA" id="ARBA00023163"/>
    </source>
</evidence>
<proteinExistence type="inferred from homology"/>
<dbReference type="GO" id="GO:0005737">
    <property type="term" value="C:cytoplasm"/>
    <property type="evidence" value="ECO:0007669"/>
    <property type="project" value="TreeGrafter"/>
</dbReference>
<dbReference type="GO" id="GO:0006269">
    <property type="term" value="P:DNA replication, synthesis of primer"/>
    <property type="evidence" value="ECO:0007669"/>
    <property type="project" value="UniProtKB-UniRule"/>
</dbReference>
<keyword evidence="11 12" id="KW-0804">Transcription</keyword>
<dbReference type="InterPro" id="IPR006171">
    <property type="entry name" value="TOPRIM_dom"/>
</dbReference>
<evidence type="ECO:0000256" key="12">
    <source>
        <dbReference type="HAMAP-Rule" id="MF_00974"/>
    </source>
</evidence>
<dbReference type="FunFam" id="3.90.580.10:FF:000001">
    <property type="entry name" value="DNA primase"/>
    <property type="match status" value="1"/>
</dbReference>
<keyword evidence="9" id="KW-0460">Magnesium</keyword>
<evidence type="ECO:0000313" key="16">
    <source>
        <dbReference type="EMBL" id="ERT09376.1"/>
    </source>
</evidence>
<sequence length="646" mass="74021">MSTPRIHPDTIEEVKQRADIYDVVSERVVLKRQGKDFAGLCPFHEEKSPSFTVSTNKQMYYCFGCGAGGNAIKFLMELDKSSFADVVLDLARRYQVSVKTESPEQRQELQQKLSLREQLYEILAIATSFYQHALSQSQGVEALDYLTAKRRLNTETIQHFQLGYAPKGWEMLYDYLVEQKHFPVHLVEQAGLILPRKKGNGYYDRFRDRLMIPIHDLQGRVIGFGGRTLSDEQPKYLNSPETELFDKGKTLFGLDKAKTAISKQDKAVVVEGYFDVIALHAAGIENVVAALGTALSITQVRQLLRYSESKQIILNFDADTAGAKAAERAIGEIENLAYQGSVQLRILNLSEGKDADEFLYSSSPEDYQKLLENAPLWIDWQINQMLVGRDLTKVVQAQQVAQNMVRLLQKIEQDIQRSQYIQSCASILSQGEVRLIPFLVKTLQKQLQKLRRRDEFKAEESSEIELPVLAEQSLLPEAEALLLRIYLHCSPYRQTIVEALEIGNLQFSFSHHRFLWRNILEIEENSEGAIESIDLISKLQDHLLEFPDQQQQIDHLLYLDDTAQANLRRAPLEIRAAIASMELTLCRKRRSLALHMWQNTDRTENPELFKMYNEEFLAAHQRIAELEPQRYTKFHDLATVPLGELG</sequence>
<dbReference type="GO" id="GO:0003899">
    <property type="term" value="F:DNA-directed RNA polymerase activity"/>
    <property type="evidence" value="ECO:0007669"/>
    <property type="project" value="UniProtKB-UniRule"/>
</dbReference>
<keyword evidence="5 12" id="KW-0235">DNA replication</keyword>
<dbReference type="Pfam" id="PF13155">
    <property type="entry name" value="Toprim_2"/>
    <property type="match status" value="1"/>
</dbReference>
<dbReference type="FunFam" id="3.40.1360.10:FF:000002">
    <property type="entry name" value="DNA primase"/>
    <property type="match status" value="1"/>
</dbReference>
<dbReference type="InterPro" id="IPR037068">
    <property type="entry name" value="DNA_primase_core_N_sf"/>
</dbReference>
<keyword evidence="8 12" id="KW-0862">Zinc</keyword>
<dbReference type="InterPro" id="IPR002694">
    <property type="entry name" value="Znf_CHC2"/>
</dbReference>
<dbReference type="AlphaFoldDB" id="U7QSK7"/>
<keyword evidence="7 12" id="KW-0863">Zinc-finger</keyword>
<dbReference type="SMART" id="SM00400">
    <property type="entry name" value="ZnF_CHCC"/>
    <property type="match status" value="1"/>
</dbReference>
<comment type="similarity">
    <text evidence="12 13">Belongs to the DnaG primase family.</text>
</comment>
<reference evidence="16 17" key="1">
    <citation type="journal article" date="2013" name="Front. Microbiol.">
        <title>Comparative genomic analyses of the cyanobacterium, Lyngbya aestuarii BL J, a powerful hydrogen producer.</title>
        <authorList>
            <person name="Kothari A."/>
            <person name="Vaughn M."/>
            <person name="Garcia-Pichel F."/>
        </authorList>
    </citation>
    <scope>NUCLEOTIDE SEQUENCE [LARGE SCALE GENOMIC DNA]</scope>
    <source>
        <strain evidence="16 17">BL J</strain>
    </source>
</reference>
<evidence type="ECO:0000256" key="10">
    <source>
        <dbReference type="ARBA" id="ARBA00023125"/>
    </source>
</evidence>
<dbReference type="CDD" id="cd03364">
    <property type="entry name" value="TOPRIM_DnaG_primases"/>
    <property type="match status" value="1"/>
</dbReference>
<evidence type="ECO:0000256" key="2">
    <source>
        <dbReference type="ARBA" id="ARBA00022515"/>
    </source>
</evidence>
<dbReference type="Pfam" id="PF08275">
    <property type="entry name" value="DNAG_N"/>
    <property type="match status" value="1"/>
</dbReference>
<dbReference type="Pfam" id="PF01807">
    <property type="entry name" value="Zn_ribbon_DnaG"/>
    <property type="match status" value="1"/>
</dbReference>
<keyword evidence="4 12" id="KW-0548">Nucleotidyltransferase</keyword>
<keyword evidence="10 12" id="KW-0238">DNA-binding</keyword>
<dbReference type="InterPro" id="IPR006295">
    <property type="entry name" value="DNA_primase_DnaG"/>
</dbReference>
<evidence type="ECO:0000256" key="8">
    <source>
        <dbReference type="ARBA" id="ARBA00022833"/>
    </source>
</evidence>
<dbReference type="EMBL" id="AUZM01000004">
    <property type="protein sequence ID" value="ERT09376.1"/>
    <property type="molecule type" value="Genomic_DNA"/>
</dbReference>
<dbReference type="PATRIC" id="fig|1348334.3.peg.706"/>
<dbReference type="GO" id="GO:0008270">
    <property type="term" value="F:zinc ion binding"/>
    <property type="evidence" value="ECO:0007669"/>
    <property type="project" value="UniProtKB-UniRule"/>
</dbReference>
<dbReference type="InterPro" id="IPR036977">
    <property type="entry name" value="DNA_primase_Znf_CHC2"/>
</dbReference>
<dbReference type="SUPFAM" id="SSF57783">
    <property type="entry name" value="Zinc beta-ribbon"/>
    <property type="match status" value="1"/>
</dbReference>
<feature type="zinc finger region" description="CHC2-type" evidence="12 14">
    <location>
        <begin position="41"/>
        <end position="65"/>
    </location>
</feature>
<keyword evidence="3 12" id="KW-0808">Transferase</keyword>
<dbReference type="InterPro" id="IPR013264">
    <property type="entry name" value="DNAG_N"/>
</dbReference>
<dbReference type="PIRSF" id="PIRSF002811">
    <property type="entry name" value="DnaG"/>
    <property type="match status" value="1"/>
</dbReference>
<dbReference type="InterPro" id="IPR019475">
    <property type="entry name" value="DNA_primase_DnaB-bd"/>
</dbReference>
<keyword evidence="1 12" id="KW-0240">DNA-directed RNA polymerase</keyword>
<dbReference type="SMART" id="SM00493">
    <property type="entry name" value="TOPRIM"/>
    <property type="match status" value="1"/>
</dbReference>
<comment type="function">
    <text evidence="12 13">RNA polymerase that catalyzes the synthesis of short RNA molecules used as primers for DNA polymerase during DNA replication.</text>
</comment>
<evidence type="ECO:0000256" key="13">
    <source>
        <dbReference type="PIRNR" id="PIRNR002811"/>
    </source>
</evidence>
<dbReference type="OrthoDB" id="9803773at2"/>
<keyword evidence="17" id="KW-1185">Reference proteome</keyword>
<evidence type="ECO:0000313" key="17">
    <source>
        <dbReference type="Proteomes" id="UP000017127"/>
    </source>
</evidence>
<dbReference type="Gene3D" id="3.90.580.10">
    <property type="entry name" value="Zinc finger, CHC2-type domain"/>
    <property type="match status" value="1"/>
</dbReference>
<protein>
    <recommendedName>
        <fullName evidence="12 13">DNA primase</fullName>
        <ecNumber evidence="12">2.7.7.101</ecNumber>
    </recommendedName>
</protein>
<dbReference type="Gene3D" id="3.40.1360.10">
    <property type="match status" value="1"/>
</dbReference>
<evidence type="ECO:0000256" key="5">
    <source>
        <dbReference type="ARBA" id="ARBA00022705"/>
    </source>
</evidence>
<dbReference type="EC" id="2.7.7.101" evidence="12"/>
<evidence type="ECO:0000256" key="7">
    <source>
        <dbReference type="ARBA" id="ARBA00022771"/>
    </source>
</evidence>
<evidence type="ECO:0000256" key="6">
    <source>
        <dbReference type="ARBA" id="ARBA00022723"/>
    </source>
</evidence>
<dbReference type="HAMAP" id="MF_00974">
    <property type="entry name" value="DNA_primase_DnaG"/>
    <property type="match status" value="1"/>
</dbReference>
<dbReference type="FunFam" id="3.90.980.10:FF:000001">
    <property type="entry name" value="DNA primase"/>
    <property type="match status" value="1"/>
</dbReference>
<feature type="domain" description="Toprim" evidence="15">
    <location>
        <begin position="265"/>
        <end position="348"/>
    </location>
</feature>
<dbReference type="PANTHER" id="PTHR30313">
    <property type="entry name" value="DNA PRIMASE"/>
    <property type="match status" value="1"/>
</dbReference>
<dbReference type="InterPro" id="IPR034151">
    <property type="entry name" value="TOPRIM_DnaG_bac"/>
</dbReference>
<dbReference type="PANTHER" id="PTHR30313:SF2">
    <property type="entry name" value="DNA PRIMASE"/>
    <property type="match status" value="1"/>
</dbReference>
<evidence type="ECO:0000256" key="9">
    <source>
        <dbReference type="ARBA" id="ARBA00022842"/>
    </source>
</evidence>
<keyword evidence="6 12" id="KW-0479">Metal-binding</keyword>
<dbReference type="Gene3D" id="3.90.980.10">
    <property type="entry name" value="DNA primase, catalytic core, N-terminal domain"/>
    <property type="match status" value="1"/>
</dbReference>
<dbReference type="GO" id="GO:1990077">
    <property type="term" value="C:primosome complex"/>
    <property type="evidence" value="ECO:0007669"/>
    <property type="project" value="UniProtKB-KW"/>
</dbReference>
<dbReference type="Pfam" id="PF10410">
    <property type="entry name" value="DnaB_bind"/>
    <property type="match status" value="1"/>
</dbReference>
<dbReference type="Proteomes" id="UP000017127">
    <property type="component" value="Unassembled WGS sequence"/>
</dbReference>
<gene>
    <name evidence="12 16" type="primary">dnaG</name>
    <name evidence="16" type="ORF">M595_0719</name>
</gene>
<dbReference type="PROSITE" id="PS50880">
    <property type="entry name" value="TOPRIM"/>
    <property type="match status" value="1"/>
</dbReference>
<dbReference type="GO" id="GO:0000428">
    <property type="term" value="C:DNA-directed RNA polymerase complex"/>
    <property type="evidence" value="ECO:0007669"/>
    <property type="project" value="UniProtKB-KW"/>
</dbReference>
<evidence type="ECO:0000256" key="1">
    <source>
        <dbReference type="ARBA" id="ARBA00022478"/>
    </source>
</evidence>
<dbReference type="InterPro" id="IPR050219">
    <property type="entry name" value="DnaG_primase"/>
</dbReference>
<dbReference type="InterPro" id="IPR030846">
    <property type="entry name" value="DnaG_bac"/>
</dbReference>
<organism evidence="16 17">
    <name type="scientific">Lyngbya aestuarii BL J</name>
    <dbReference type="NCBI Taxonomy" id="1348334"/>
    <lineage>
        <taxon>Bacteria</taxon>
        <taxon>Bacillati</taxon>
        <taxon>Cyanobacteriota</taxon>
        <taxon>Cyanophyceae</taxon>
        <taxon>Oscillatoriophycideae</taxon>
        <taxon>Oscillatoriales</taxon>
        <taxon>Microcoleaceae</taxon>
        <taxon>Lyngbya</taxon>
    </lineage>
</organism>
<comment type="cofactor">
    <cofactor evidence="12 13 14">
        <name>Zn(2+)</name>
        <dbReference type="ChEBI" id="CHEBI:29105"/>
    </cofactor>
    <text evidence="12 13 14">Binds 1 zinc ion per monomer.</text>
</comment>
<evidence type="ECO:0000256" key="14">
    <source>
        <dbReference type="PIRSR" id="PIRSR002811-1"/>
    </source>
</evidence>
<dbReference type="RefSeq" id="WP_023064603.1">
    <property type="nucleotide sequence ID" value="NZ_AUZM01000004.1"/>
</dbReference>
<comment type="caution">
    <text evidence="16">The sequence shown here is derived from an EMBL/GenBank/DDBJ whole genome shotgun (WGS) entry which is preliminary data.</text>
</comment>
<evidence type="ECO:0000256" key="4">
    <source>
        <dbReference type="ARBA" id="ARBA00022695"/>
    </source>
</evidence>
<dbReference type="GO" id="GO:0003677">
    <property type="term" value="F:DNA binding"/>
    <property type="evidence" value="ECO:0007669"/>
    <property type="project" value="UniProtKB-KW"/>
</dbReference>
<evidence type="ECO:0000256" key="3">
    <source>
        <dbReference type="ARBA" id="ARBA00022679"/>
    </source>
</evidence>
<accession>U7QSK7</accession>
<comment type="domain">
    <text evidence="12">Contains an N-terminal zinc-binding domain, a central core domain that contains the primase activity, and a C-terminal DnaB-binding domain.</text>
</comment>
<keyword evidence="2 12" id="KW-0639">Primosome</keyword>
<comment type="catalytic activity">
    <reaction evidence="12">
        <text>ssDNA + n NTP = ssDNA/pppN(pN)n-1 hybrid + (n-1) diphosphate.</text>
        <dbReference type="EC" id="2.7.7.101"/>
    </reaction>
</comment>